<dbReference type="PANTHER" id="PTHR11361">
    <property type="entry name" value="DNA MISMATCH REPAIR PROTEIN MUTS FAMILY MEMBER"/>
    <property type="match status" value="1"/>
</dbReference>
<organism evidence="6 8">
    <name type="scientific">Chitinophaga sancti</name>
    <dbReference type="NCBI Taxonomy" id="1004"/>
    <lineage>
        <taxon>Bacteria</taxon>
        <taxon>Pseudomonadati</taxon>
        <taxon>Bacteroidota</taxon>
        <taxon>Chitinophagia</taxon>
        <taxon>Chitinophagales</taxon>
        <taxon>Chitinophagaceae</taxon>
        <taxon>Chitinophaga</taxon>
    </lineage>
</organism>
<evidence type="ECO:0000256" key="1">
    <source>
        <dbReference type="ARBA" id="ARBA00022741"/>
    </source>
</evidence>
<sequence length="593" mass="67829">MASIAIYEEQINHYKAELAGYKRQLNLLGYLRLLSFLILSFFVYQYFRDLFEPIWLLPILLMLGVFAGALVVYTRLQEKQTLAKMLLELNKKEYELATTGKSAFYDGTFFMDDTHPYAGDLDVFGYSSIYSHMNRTGTLTGANFLAQFLKAPWLGVEKTGERQEVVKELAPKLQFRQLLTAQAALAGEKSEDQHELRLWLDMPIRFLNDQFVQVARWVSPALSVVAFIYLIATYNVYPLLAMLAINSLILRQFLKEINRQHILISSKERVFAKFSVLVQMINTENFGQAAMLNRDQEKTQEAGVALKRLARIVNIWDQRMNMAIGMLLNGLGLYDLHCAVILEKWKLKYKDKVAGWMDVIYGFEIYNSMATFAYNHPDFIYPEVNDTQSQLAGKGIGHPLIPVEECVKNDIAIGTPQQFLIITGSNMSGKSTFLRSVGCNLLLAMCGLPVCAEEFKCSPMKIMTSMRIKDSIAKHTSYFQAELLRLQEIVKVLKSGERVFILLDEILKGTNSEDKLSGSRSLIAHFLQYHCLGMIATHDLELGHMEEAYAGRIRNYCFESTIEDEQLFFDYRIREGVARNKNATFLMKKMEII</sequence>
<dbReference type="RefSeq" id="WP_072362896.1">
    <property type="nucleotide sequence ID" value="NZ_CP139972.1"/>
</dbReference>
<keyword evidence="3" id="KW-0238">DNA-binding</keyword>
<evidence type="ECO:0000313" key="7">
    <source>
        <dbReference type="EMBL" id="WQG87129.1"/>
    </source>
</evidence>
<evidence type="ECO:0000256" key="3">
    <source>
        <dbReference type="ARBA" id="ARBA00023125"/>
    </source>
</evidence>
<dbReference type="Proteomes" id="UP000183788">
    <property type="component" value="Unassembled WGS sequence"/>
</dbReference>
<dbReference type="InterPro" id="IPR045076">
    <property type="entry name" value="MutS"/>
</dbReference>
<dbReference type="GO" id="GO:0030983">
    <property type="term" value="F:mismatched DNA binding"/>
    <property type="evidence" value="ECO:0007669"/>
    <property type="project" value="InterPro"/>
</dbReference>
<dbReference type="SUPFAM" id="SSF48334">
    <property type="entry name" value="DNA repair protein MutS, domain III"/>
    <property type="match status" value="1"/>
</dbReference>
<dbReference type="EMBL" id="CP140154">
    <property type="protein sequence ID" value="WQG87129.1"/>
    <property type="molecule type" value="Genomic_DNA"/>
</dbReference>
<feature type="transmembrane region" description="Helical" evidence="4">
    <location>
        <begin position="27"/>
        <end position="47"/>
    </location>
</feature>
<dbReference type="InterPro" id="IPR036187">
    <property type="entry name" value="DNA_mismatch_repair_MutS_sf"/>
</dbReference>
<dbReference type="GO" id="GO:0006298">
    <property type="term" value="P:mismatch repair"/>
    <property type="evidence" value="ECO:0007669"/>
    <property type="project" value="InterPro"/>
</dbReference>
<reference evidence="7 9" key="2">
    <citation type="submission" date="2023-11" db="EMBL/GenBank/DDBJ databases">
        <title>MicrobeMod: A computational toolkit for identifying prokaryotic methylation and restriction-modification with nanopore sequencing.</title>
        <authorList>
            <person name="Crits-Christoph A."/>
            <person name="Kang S.C."/>
            <person name="Lee H."/>
            <person name="Ostrov N."/>
        </authorList>
    </citation>
    <scope>NUCLEOTIDE SEQUENCE [LARGE SCALE GENOMIC DNA]</scope>
    <source>
        <strain evidence="7 9">ATCC 23090</strain>
    </source>
</reference>
<evidence type="ECO:0000259" key="5">
    <source>
        <dbReference type="SMART" id="SM00534"/>
    </source>
</evidence>
<dbReference type="OrthoDB" id="9802448at2"/>
<dbReference type="InterPro" id="IPR027417">
    <property type="entry name" value="P-loop_NTPase"/>
</dbReference>
<dbReference type="GO" id="GO:0005524">
    <property type="term" value="F:ATP binding"/>
    <property type="evidence" value="ECO:0007669"/>
    <property type="project" value="UniProtKB-KW"/>
</dbReference>
<dbReference type="STRING" id="1004.SAMN05661012_03903"/>
<feature type="domain" description="DNA mismatch repair proteins mutS family" evidence="5">
    <location>
        <begin position="417"/>
        <end position="588"/>
    </location>
</feature>
<dbReference type="EMBL" id="FPIZ01000012">
    <property type="protein sequence ID" value="SFW72260.1"/>
    <property type="molecule type" value="Genomic_DNA"/>
</dbReference>
<keyword evidence="4" id="KW-0812">Transmembrane</keyword>
<proteinExistence type="predicted"/>
<dbReference type="InterPro" id="IPR000432">
    <property type="entry name" value="DNA_mismatch_repair_MutS_C"/>
</dbReference>
<accession>A0A1K1RK92</accession>
<dbReference type="PANTHER" id="PTHR11361:SF99">
    <property type="entry name" value="DNA MISMATCH REPAIR PROTEIN"/>
    <property type="match status" value="1"/>
</dbReference>
<evidence type="ECO:0000313" key="8">
    <source>
        <dbReference type="Proteomes" id="UP000183788"/>
    </source>
</evidence>
<gene>
    <name evidence="6" type="ORF">SAMN05661012_03903</name>
    <name evidence="7" type="ORF">SR876_19605</name>
</gene>
<evidence type="ECO:0000256" key="4">
    <source>
        <dbReference type="SAM" id="Phobius"/>
    </source>
</evidence>
<keyword evidence="4" id="KW-0472">Membrane</keyword>
<dbReference type="Proteomes" id="UP001326715">
    <property type="component" value="Chromosome"/>
</dbReference>
<dbReference type="SMART" id="SM00534">
    <property type="entry name" value="MUTSac"/>
    <property type="match status" value="1"/>
</dbReference>
<evidence type="ECO:0000256" key="2">
    <source>
        <dbReference type="ARBA" id="ARBA00022840"/>
    </source>
</evidence>
<keyword evidence="9" id="KW-1185">Reference proteome</keyword>
<feature type="transmembrane region" description="Helical" evidence="4">
    <location>
        <begin position="53"/>
        <end position="76"/>
    </location>
</feature>
<dbReference type="Pfam" id="PF00488">
    <property type="entry name" value="MutS_V"/>
    <property type="match status" value="1"/>
</dbReference>
<keyword evidence="1" id="KW-0547">Nucleotide-binding</keyword>
<keyword evidence="2" id="KW-0067">ATP-binding</keyword>
<keyword evidence="4" id="KW-1133">Transmembrane helix</keyword>
<name>A0A1K1RK92_9BACT</name>
<dbReference type="GO" id="GO:0005829">
    <property type="term" value="C:cytosol"/>
    <property type="evidence" value="ECO:0007669"/>
    <property type="project" value="TreeGrafter"/>
</dbReference>
<dbReference type="SUPFAM" id="SSF52540">
    <property type="entry name" value="P-loop containing nucleoside triphosphate hydrolases"/>
    <property type="match status" value="1"/>
</dbReference>
<protein>
    <submittedName>
        <fullName evidence="6">MutS domain V</fullName>
    </submittedName>
</protein>
<evidence type="ECO:0000313" key="6">
    <source>
        <dbReference type="EMBL" id="SFW72260.1"/>
    </source>
</evidence>
<dbReference type="GO" id="GO:0140664">
    <property type="term" value="F:ATP-dependent DNA damage sensor activity"/>
    <property type="evidence" value="ECO:0007669"/>
    <property type="project" value="InterPro"/>
</dbReference>
<reference evidence="6 8" key="1">
    <citation type="submission" date="2016-11" db="EMBL/GenBank/DDBJ databases">
        <authorList>
            <person name="Jaros S."/>
            <person name="Januszkiewicz K."/>
            <person name="Wedrychowicz H."/>
        </authorList>
    </citation>
    <scope>NUCLEOTIDE SEQUENCE [LARGE SCALE GENOMIC DNA]</scope>
    <source>
        <strain evidence="6 8">DSM 784</strain>
    </source>
</reference>
<dbReference type="AlphaFoldDB" id="A0A1K1RK92"/>
<dbReference type="Gene3D" id="3.40.50.300">
    <property type="entry name" value="P-loop containing nucleotide triphosphate hydrolases"/>
    <property type="match status" value="1"/>
</dbReference>
<evidence type="ECO:0000313" key="9">
    <source>
        <dbReference type="Proteomes" id="UP001326715"/>
    </source>
</evidence>